<keyword evidence="1" id="KW-0348">Hemagglutinin</keyword>
<dbReference type="GeneTree" id="ENSGT00940000154285"/>
<evidence type="ECO:0000259" key="4">
    <source>
        <dbReference type="PROSITE" id="PS50228"/>
    </source>
</evidence>
<protein>
    <recommendedName>
        <fullName evidence="4">SUEL-type lectin domain-containing protein</fullName>
    </recommendedName>
</protein>
<dbReference type="InterPro" id="IPR000922">
    <property type="entry name" value="Lectin_gal-bd_dom"/>
</dbReference>
<name>A0A3P9DLZ2_9CICH</name>
<evidence type="ECO:0000256" key="3">
    <source>
        <dbReference type="ARBA" id="ARBA00022737"/>
    </source>
</evidence>
<feature type="domain" description="SUEL-type lectin" evidence="4">
    <location>
        <begin position="140"/>
        <end position="229"/>
    </location>
</feature>
<reference evidence="5" key="3">
    <citation type="submission" date="2025-09" db="UniProtKB">
        <authorList>
            <consortium name="Ensembl"/>
        </authorList>
    </citation>
    <scope>IDENTIFICATION</scope>
</reference>
<dbReference type="PANTHER" id="PTHR46780">
    <property type="entry name" value="PROTEIN EVA-1"/>
    <property type="match status" value="1"/>
</dbReference>
<dbReference type="Ensembl" id="ENSMZET00005037044.1">
    <property type="protein sequence ID" value="ENSMZEP00005035780.1"/>
    <property type="gene ID" value="ENSMZEG00005026721.1"/>
</dbReference>
<evidence type="ECO:0000313" key="5">
    <source>
        <dbReference type="Ensembl" id="ENSMZEP00005035780.1"/>
    </source>
</evidence>
<dbReference type="GO" id="GO:0030246">
    <property type="term" value="F:carbohydrate binding"/>
    <property type="evidence" value="ECO:0007669"/>
    <property type="project" value="UniProtKB-KW"/>
</dbReference>
<proteinExistence type="predicted"/>
<dbReference type="Proteomes" id="UP000265160">
    <property type="component" value="LG20"/>
</dbReference>
<dbReference type="Gene3D" id="2.60.120.740">
    <property type="match status" value="3"/>
</dbReference>
<dbReference type="AlphaFoldDB" id="A0A3P9DLZ2"/>
<organism evidence="5 6">
    <name type="scientific">Maylandia zebra</name>
    <name type="common">zebra mbuna</name>
    <dbReference type="NCBI Taxonomy" id="106582"/>
    <lineage>
        <taxon>Eukaryota</taxon>
        <taxon>Metazoa</taxon>
        <taxon>Chordata</taxon>
        <taxon>Craniata</taxon>
        <taxon>Vertebrata</taxon>
        <taxon>Euteleostomi</taxon>
        <taxon>Actinopterygii</taxon>
        <taxon>Neopterygii</taxon>
        <taxon>Teleostei</taxon>
        <taxon>Neoteleostei</taxon>
        <taxon>Acanthomorphata</taxon>
        <taxon>Ovalentaria</taxon>
        <taxon>Cichlomorphae</taxon>
        <taxon>Cichliformes</taxon>
        <taxon>Cichlidae</taxon>
        <taxon>African cichlids</taxon>
        <taxon>Pseudocrenilabrinae</taxon>
        <taxon>Haplochromini</taxon>
        <taxon>Maylandia</taxon>
        <taxon>Maylandia zebra complex</taxon>
    </lineage>
</organism>
<reference evidence="5 6" key="1">
    <citation type="journal article" date="2014" name="Nature">
        <title>The genomic substrate for adaptive radiation in African cichlid fish.</title>
        <authorList>
            <person name="Brawand D."/>
            <person name="Wagner C.E."/>
            <person name="Li Y.I."/>
            <person name="Malinsky M."/>
            <person name="Keller I."/>
            <person name="Fan S."/>
            <person name="Simakov O."/>
            <person name="Ng A.Y."/>
            <person name="Lim Z.W."/>
            <person name="Bezault E."/>
            <person name="Turner-Maier J."/>
            <person name="Johnson J."/>
            <person name="Alcazar R."/>
            <person name="Noh H.J."/>
            <person name="Russell P."/>
            <person name="Aken B."/>
            <person name="Alfoldi J."/>
            <person name="Amemiya C."/>
            <person name="Azzouzi N."/>
            <person name="Baroiller J.F."/>
            <person name="Barloy-Hubler F."/>
            <person name="Berlin A."/>
            <person name="Bloomquist R."/>
            <person name="Carleton K.L."/>
            <person name="Conte M.A."/>
            <person name="D'Cotta H."/>
            <person name="Eshel O."/>
            <person name="Gaffney L."/>
            <person name="Galibert F."/>
            <person name="Gante H.F."/>
            <person name="Gnerre S."/>
            <person name="Greuter L."/>
            <person name="Guyon R."/>
            <person name="Haddad N.S."/>
            <person name="Haerty W."/>
            <person name="Harris R.M."/>
            <person name="Hofmann H.A."/>
            <person name="Hourlier T."/>
            <person name="Hulata G."/>
            <person name="Jaffe D.B."/>
            <person name="Lara M."/>
            <person name="Lee A.P."/>
            <person name="MacCallum I."/>
            <person name="Mwaiko S."/>
            <person name="Nikaido M."/>
            <person name="Nishihara H."/>
            <person name="Ozouf-Costaz C."/>
            <person name="Penman D.J."/>
            <person name="Przybylski D."/>
            <person name="Rakotomanga M."/>
            <person name="Renn S.C.P."/>
            <person name="Ribeiro F.J."/>
            <person name="Ron M."/>
            <person name="Salzburger W."/>
            <person name="Sanchez-Pulido L."/>
            <person name="Santos M.E."/>
            <person name="Searle S."/>
            <person name="Sharpe T."/>
            <person name="Swofford R."/>
            <person name="Tan F.J."/>
            <person name="Williams L."/>
            <person name="Young S."/>
            <person name="Yin S."/>
            <person name="Okada N."/>
            <person name="Kocher T.D."/>
            <person name="Miska E.A."/>
            <person name="Lander E.S."/>
            <person name="Venkatesh B."/>
            <person name="Fernald R.D."/>
            <person name="Meyer A."/>
            <person name="Ponting C.P."/>
            <person name="Streelman J.T."/>
            <person name="Lindblad-Toh K."/>
            <person name="Seehausen O."/>
            <person name="Di Palma F."/>
        </authorList>
    </citation>
    <scope>NUCLEOTIDE SEQUENCE</scope>
</reference>
<feature type="domain" description="SUEL-type lectin" evidence="4">
    <location>
        <begin position="38"/>
        <end position="135"/>
    </location>
</feature>
<keyword evidence="6" id="KW-1185">Reference proteome</keyword>
<dbReference type="InterPro" id="IPR043159">
    <property type="entry name" value="Lectin_gal-bd_sf"/>
</dbReference>
<evidence type="ECO:0000256" key="2">
    <source>
        <dbReference type="ARBA" id="ARBA00022734"/>
    </source>
</evidence>
<accession>A0A3P9DLZ2</accession>
<sequence>MISSSEKGQVLVIHGADYGRRDKTTCSDGRPASQLQVVQCSSQTSTSVVLVIHGANYGRHDKTTCSAGRPASQLQVVQCSSQTSTSCVKPFADSLSICIQSCNGKNSCTISASNSVFGDPCVGTYKYLEVDYTCQFPSATCEGSEANLQCGEVLVIHGANYGRRDKTTCSDGRPASQLQVVQCSSQTSTSVVAKSCNGKNSCTISASNSVFGDPCVGTYKYLEVDYTCQCKYLKPGLSSSKPQGPVSCRFWTSPRVNTPSVSALNSNAHTTPK</sequence>
<dbReference type="PROSITE" id="PS50228">
    <property type="entry name" value="SUEL_LECTIN"/>
    <property type="match status" value="2"/>
</dbReference>
<dbReference type="FunFam" id="2.60.120.740:FF:000003">
    <property type="entry name" value="Protein eva-1 homolog C"/>
    <property type="match status" value="1"/>
</dbReference>
<evidence type="ECO:0000313" key="6">
    <source>
        <dbReference type="Proteomes" id="UP000265160"/>
    </source>
</evidence>
<evidence type="ECO:0000256" key="1">
    <source>
        <dbReference type="ARBA" id="ARBA00022546"/>
    </source>
</evidence>
<keyword evidence="2" id="KW-0430">Lectin</keyword>
<dbReference type="Pfam" id="PF02140">
    <property type="entry name" value="SUEL_Lectin"/>
    <property type="match status" value="2"/>
</dbReference>
<keyword evidence="3" id="KW-0677">Repeat</keyword>
<reference evidence="5" key="2">
    <citation type="submission" date="2025-08" db="UniProtKB">
        <authorList>
            <consortium name="Ensembl"/>
        </authorList>
    </citation>
    <scope>IDENTIFICATION</scope>
</reference>